<evidence type="ECO:0000313" key="1">
    <source>
        <dbReference type="EMBL" id="OCT96765.1"/>
    </source>
</evidence>
<dbReference type="Proteomes" id="UP000694892">
    <property type="component" value="Chromosome 1S"/>
</dbReference>
<dbReference type="EMBL" id="CM004467">
    <property type="protein sequence ID" value="OCT96765.1"/>
    <property type="molecule type" value="Genomic_DNA"/>
</dbReference>
<sequence>MRNGKYSLHAFAQRCSPEIERRKCINQIIVCSVSHLLARRNTPQHVLLFLVESYMGLQERALCCNNLPSIYNLIISTLMMPP</sequence>
<gene>
    <name evidence="1" type="ORF">XELAEV_18008980mg</name>
</gene>
<proteinExistence type="predicted"/>
<evidence type="ECO:0000313" key="2">
    <source>
        <dbReference type="Proteomes" id="UP000694892"/>
    </source>
</evidence>
<name>A0A974DSR7_XENLA</name>
<dbReference type="AlphaFoldDB" id="A0A974DSR7"/>
<protein>
    <submittedName>
        <fullName evidence="1">Uncharacterized protein</fullName>
    </submittedName>
</protein>
<organism evidence="1 2">
    <name type="scientific">Xenopus laevis</name>
    <name type="common">African clawed frog</name>
    <dbReference type="NCBI Taxonomy" id="8355"/>
    <lineage>
        <taxon>Eukaryota</taxon>
        <taxon>Metazoa</taxon>
        <taxon>Chordata</taxon>
        <taxon>Craniata</taxon>
        <taxon>Vertebrata</taxon>
        <taxon>Euteleostomi</taxon>
        <taxon>Amphibia</taxon>
        <taxon>Batrachia</taxon>
        <taxon>Anura</taxon>
        <taxon>Pipoidea</taxon>
        <taxon>Pipidae</taxon>
        <taxon>Xenopodinae</taxon>
        <taxon>Xenopus</taxon>
        <taxon>Xenopus</taxon>
    </lineage>
</organism>
<reference evidence="2" key="1">
    <citation type="journal article" date="2016" name="Nature">
        <title>Genome evolution in the allotetraploid frog Xenopus laevis.</title>
        <authorList>
            <person name="Session A.M."/>
            <person name="Uno Y."/>
            <person name="Kwon T."/>
            <person name="Chapman J.A."/>
            <person name="Toyoda A."/>
            <person name="Takahashi S."/>
            <person name="Fukui A."/>
            <person name="Hikosaka A."/>
            <person name="Suzuki A."/>
            <person name="Kondo M."/>
            <person name="van Heeringen S.J."/>
            <person name="Quigley I."/>
            <person name="Heinz S."/>
            <person name="Ogino H."/>
            <person name="Ochi H."/>
            <person name="Hellsten U."/>
            <person name="Lyons J.B."/>
            <person name="Simakov O."/>
            <person name="Putnam N."/>
            <person name="Stites J."/>
            <person name="Kuroki Y."/>
            <person name="Tanaka T."/>
            <person name="Michiue T."/>
            <person name="Watanabe M."/>
            <person name="Bogdanovic O."/>
            <person name="Lister R."/>
            <person name="Georgiou G."/>
            <person name="Paranjpe S.S."/>
            <person name="van Kruijsbergen I."/>
            <person name="Shu S."/>
            <person name="Carlson J."/>
            <person name="Kinoshita T."/>
            <person name="Ohta Y."/>
            <person name="Mawaribuchi S."/>
            <person name="Jenkins J."/>
            <person name="Grimwood J."/>
            <person name="Schmutz J."/>
            <person name="Mitros T."/>
            <person name="Mozaffari S.V."/>
            <person name="Suzuki Y."/>
            <person name="Haramoto Y."/>
            <person name="Yamamoto T.S."/>
            <person name="Takagi C."/>
            <person name="Heald R."/>
            <person name="Miller K."/>
            <person name="Haudenschild C."/>
            <person name="Kitzman J."/>
            <person name="Nakayama T."/>
            <person name="Izutsu Y."/>
            <person name="Robert J."/>
            <person name="Fortriede J."/>
            <person name="Burns K."/>
            <person name="Lotay V."/>
            <person name="Karimi K."/>
            <person name="Yasuoka Y."/>
            <person name="Dichmann D.S."/>
            <person name="Flajnik M.F."/>
            <person name="Houston D.W."/>
            <person name="Shendure J."/>
            <person name="DuPasquier L."/>
            <person name="Vize P.D."/>
            <person name="Zorn A.M."/>
            <person name="Ito M."/>
            <person name="Marcotte E.M."/>
            <person name="Wallingford J.B."/>
            <person name="Ito Y."/>
            <person name="Asashima M."/>
            <person name="Ueno N."/>
            <person name="Matsuda Y."/>
            <person name="Veenstra G.J."/>
            <person name="Fujiyama A."/>
            <person name="Harland R.M."/>
            <person name="Taira M."/>
            <person name="Rokhsar D.S."/>
        </authorList>
    </citation>
    <scope>NUCLEOTIDE SEQUENCE [LARGE SCALE GENOMIC DNA]</scope>
    <source>
        <strain evidence="2">J</strain>
    </source>
</reference>
<accession>A0A974DSR7</accession>